<accession>A0ABT1N9J0</accession>
<feature type="non-terminal residue" evidence="1">
    <location>
        <position position="1"/>
    </location>
</feature>
<protein>
    <submittedName>
        <fullName evidence="1">Uncharacterized protein</fullName>
    </submittedName>
</protein>
<name>A0ABT1N9J0_9GAMM</name>
<dbReference type="RefSeq" id="WP_255045514.1">
    <property type="nucleotide sequence ID" value="NZ_JANEYT010000174.1"/>
</dbReference>
<proteinExistence type="predicted"/>
<evidence type="ECO:0000313" key="1">
    <source>
        <dbReference type="EMBL" id="MCQ1061393.1"/>
    </source>
</evidence>
<sequence>WTTYHHFQEAVMELSKCSTIRISYLDLADWKFDFTVNGQNQVYSWPEMEETLSQRYLMPDAALTINDFNSLNIDSEFKNEITLNSIMTK</sequence>
<organism evidence="1 2">
    <name type="scientific">Photobacterium pectinilyticum</name>
    <dbReference type="NCBI Taxonomy" id="2906793"/>
    <lineage>
        <taxon>Bacteria</taxon>
        <taxon>Pseudomonadati</taxon>
        <taxon>Pseudomonadota</taxon>
        <taxon>Gammaproteobacteria</taxon>
        <taxon>Vibrionales</taxon>
        <taxon>Vibrionaceae</taxon>
        <taxon>Photobacterium</taxon>
    </lineage>
</organism>
<keyword evidence="2" id="KW-1185">Reference proteome</keyword>
<evidence type="ECO:0000313" key="2">
    <source>
        <dbReference type="Proteomes" id="UP001524460"/>
    </source>
</evidence>
<dbReference type="Proteomes" id="UP001524460">
    <property type="component" value="Unassembled WGS sequence"/>
</dbReference>
<reference evidence="1 2" key="1">
    <citation type="submission" date="2022-07" db="EMBL/GenBank/DDBJ databases">
        <title>Photobacterium pectinilyticum sp. nov., a marine bacterium isolated from surface seawater of Qingdao offshore.</title>
        <authorList>
            <person name="Wang X."/>
        </authorList>
    </citation>
    <scope>NUCLEOTIDE SEQUENCE [LARGE SCALE GENOMIC DNA]</scope>
    <source>
        <strain evidence="1 2">ZSDE20</strain>
    </source>
</reference>
<gene>
    <name evidence="1" type="ORF">NHN17_25595</name>
</gene>
<dbReference type="EMBL" id="JANEYT010000174">
    <property type="protein sequence ID" value="MCQ1061393.1"/>
    <property type="molecule type" value="Genomic_DNA"/>
</dbReference>
<comment type="caution">
    <text evidence="1">The sequence shown here is derived from an EMBL/GenBank/DDBJ whole genome shotgun (WGS) entry which is preliminary data.</text>
</comment>